<dbReference type="InterPro" id="IPR039245">
    <property type="entry name" value="TYSND1/DEG15"/>
</dbReference>
<proteinExistence type="predicted"/>
<protein>
    <recommendedName>
        <fullName evidence="4">Glyoxysomal processing protease, glyoxysomal</fullName>
    </recommendedName>
</protein>
<dbReference type="PANTHER" id="PTHR21004">
    <property type="entry name" value="SERINE PROTEASE-RELATED"/>
    <property type="match status" value="1"/>
</dbReference>
<dbReference type="SUPFAM" id="SSF50494">
    <property type="entry name" value="Trypsin-like serine proteases"/>
    <property type="match status" value="1"/>
</dbReference>
<feature type="compositionally biased region" description="Gly residues" evidence="1">
    <location>
        <begin position="834"/>
        <end position="847"/>
    </location>
</feature>
<evidence type="ECO:0000313" key="2">
    <source>
        <dbReference type="EMBL" id="GLC56979.1"/>
    </source>
</evidence>
<reference evidence="2 3" key="1">
    <citation type="journal article" date="2023" name="Commun. Biol.">
        <title>Reorganization of the ancestral sex-determining regions during the evolution of trioecy in Pleodorina starrii.</title>
        <authorList>
            <person name="Takahashi K."/>
            <person name="Suzuki S."/>
            <person name="Kawai-Toyooka H."/>
            <person name="Yamamoto K."/>
            <person name="Hamaji T."/>
            <person name="Ootsuki R."/>
            <person name="Yamaguchi H."/>
            <person name="Kawachi M."/>
            <person name="Higashiyama T."/>
            <person name="Nozaki H."/>
        </authorList>
    </citation>
    <scope>NUCLEOTIDE SEQUENCE [LARGE SCALE GENOMIC DNA]</scope>
    <source>
        <strain evidence="2 3">NIES-4479</strain>
    </source>
</reference>
<feature type="region of interest" description="Disordered" evidence="1">
    <location>
        <begin position="826"/>
        <end position="847"/>
    </location>
</feature>
<dbReference type="Gene3D" id="2.40.10.10">
    <property type="entry name" value="Trypsin-like serine proteases"/>
    <property type="match status" value="1"/>
</dbReference>
<feature type="region of interest" description="Disordered" evidence="1">
    <location>
        <begin position="693"/>
        <end position="713"/>
    </location>
</feature>
<dbReference type="EMBL" id="BRXU01000017">
    <property type="protein sequence ID" value="GLC56979.1"/>
    <property type="molecule type" value="Genomic_DNA"/>
</dbReference>
<dbReference type="GO" id="GO:0004252">
    <property type="term" value="F:serine-type endopeptidase activity"/>
    <property type="evidence" value="ECO:0007669"/>
    <property type="project" value="InterPro"/>
</dbReference>
<evidence type="ECO:0008006" key="4">
    <source>
        <dbReference type="Google" id="ProtNLM"/>
    </source>
</evidence>
<dbReference type="InterPro" id="IPR009003">
    <property type="entry name" value="Peptidase_S1_PA"/>
</dbReference>
<feature type="region of interest" description="Disordered" evidence="1">
    <location>
        <begin position="1056"/>
        <end position="1081"/>
    </location>
</feature>
<dbReference type="GO" id="GO:0016485">
    <property type="term" value="P:protein processing"/>
    <property type="evidence" value="ECO:0007669"/>
    <property type="project" value="InterPro"/>
</dbReference>
<sequence>MRIEPLLVLVSGEQHTNPLAFATTAKGLHFTSCSGLFISTDNARSSLVLMPAAVLRPWLQPGSSWLTSLGSIDPPPLTTDCGICAVGPVSALSGGAATCIPIATVRVSAVSRAAAQLLQGLNRDTLVSNWDFEWHIGGASCTAAEQGAFVLCWTQPLHASPPGAAAAAAGLAPSLSQPCGPAPLRPLPAGCNGGTTTTITATLAGPGPLSNPQCLQLLESLHASLSQEPLTAVIASATATATASPCAAAPVNAAGDSPGGAAAALAAVEPPCTCPGATPGCLVSIVGSPFGCLAPFHFSNAHINGAVACAFHAPAPPTDAAAAAARLPPSTEAPHTAGCCAAAAAVVAAGCGCGLGPALYALDAHVLPGMEGALVRPLQPPPPPPSEPRARAASDEASDVASCCCGGGSGCNTHTGACRLQLRSERQRQRQPLALLCTPVSRRADGVQVPLAAAWPHVAAALARVLGQLLRRALGQAAADGAAARRPLAADGGGGPSRQQLQLQPVAWHPVGGGGGGGCRAGLVSGTTSRLSPSLYGTARWADTHGATEAGTGTGTGSGRCVVISSANVDYGGGSPPPAAAAPPPGGFTQLCAAAAAGDGAAALLTAAAAGGGPSPAAAGATAAAVLAAVPATAAAAAAAASCACPPGGAAGLPPWVLQAVVLLRCNGSWATGVLVEARTGLLLTTAHLFQRQPGGGGGGGSRSGKGPGAGGGGDAWGHLPCWARVPWVSSGGGDGDGPACGSCGAAASGRGPSYRWLRARVLYMWANHLDLAVLQLEPLFGSRWAQPGAAAPPPVALAAVRQTACAREEGAREVFAFRRHPVFGPAAPEGRADGSGGGGDGDGEGGVTPGPAAVVVGDGGWGPALQPLDPVGDPHGMYDTYGAGSPVWAVGHSLVGPAAEWPALVSYGCVARVLRSRGGRPTMVVATTATHAGGSGGALLDGGGRLVGLVTSNARHAGGTTLPNLAFCIAAEELAPVVRWAAAMAAAAAATPWEGGWPAPVVAAAPGLGLSALEALDEEDEDAARIWRLQMPSLDPPAAQAGVVAAAAAAAAAPSTSPAASGLDPESRSGAARADVMSRL</sequence>
<accession>A0A9W6BRN3</accession>
<evidence type="ECO:0000313" key="3">
    <source>
        <dbReference type="Proteomes" id="UP001165080"/>
    </source>
</evidence>
<name>A0A9W6BRN3_9CHLO</name>
<gene>
    <name evidence="2" type="primary">PLEST003151</name>
    <name evidence="2" type="ORF">PLESTB_001169900</name>
</gene>
<evidence type="ECO:0000256" key="1">
    <source>
        <dbReference type="SAM" id="MobiDB-lite"/>
    </source>
</evidence>
<feature type="compositionally biased region" description="Gly residues" evidence="1">
    <location>
        <begin position="694"/>
        <end position="713"/>
    </location>
</feature>
<dbReference type="AlphaFoldDB" id="A0A9W6BRN3"/>
<comment type="caution">
    <text evidence="2">The sequence shown here is derived from an EMBL/GenBank/DDBJ whole genome shotgun (WGS) entry which is preliminary data.</text>
</comment>
<keyword evidence="3" id="KW-1185">Reference proteome</keyword>
<dbReference type="PANTHER" id="PTHR21004:SF0">
    <property type="entry name" value="PEROXISOMAL LEADER PEPTIDE-PROCESSING PROTEASE"/>
    <property type="match status" value="1"/>
</dbReference>
<dbReference type="InterPro" id="IPR043504">
    <property type="entry name" value="Peptidase_S1_PA_chymotrypsin"/>
</dbReference>
<dbReference type="GO" id="GO:0005777">
    <property type="term" value="C:peroxisome"/>
    <property type="evidence" value="ECO:0007669"/>
    <property type="project" value="InterPro"/>
</dbReference>
<dbReference type="Proteomes" id="UP001165080">
    <property type="component" value="Unassembled WGS sequence"/>
</dbReference>
<organism evidence="2 3">
    <name type="scientific">Pleodorina starrii</name>
    <dbReference type="NCBI Taxonomy" id="330485"/>
    <lineage>
        <taxon>Eukaryota</taxon>
        <taxon>Viridiplantae</taxon>
        <taxon>Chlorophyta</taxon>
        <taxon>core chlorophytes</taxon>
        <taxon>Chlorophyceae</taxon>
        <taxon>CS clade</taxon>
        <taxon>Chlamydomonadales</taxon>
        <taxon>Volvocaceae</taxon>
        <taxon>Pleodorina</taxon>
    </lineage>
</organism>